<reference evidence="6" key="1">
    <citation type="journal article" date="2015" name="Genome Announc.">
        <title>Draft genome sequence of the cellulolytic fungus Chaetomium globosum.</title>
        <authorList>
            <person name="Cuomo C.A."/>
            <person name="Untereiner W.A."/>
            <person name="Ma L.-J."/>
            <person name="Grabherr M."/>
            <person name="Birren B.W."/>
        </authorList>
    </citation>
    <scope>NUCLEOTIDE SEQUENCE [LARGE SCALE GENOMIC DNA]</scope>
    <source>
        <strain evidence="6">ATCC 6205 / CBS 148.51 / DSM 1962 / NBRC 6347 / NRRL 1970</strain>
    </source>
</reference>
<dbReference type="InParanoid" id="Q2GT60"/>
<evidence type="ECO:0000256" key="3">
    <source>
        <dbReference type="SAM" id="MobiDB-lite"/>
    </source>
</evidence>
<evidence type="ECO:0000256" key="1">
    <source>
        <dbReference type="ARBA" id="ARBA00023125"/>
    </source>
</evidence>
<dbReference type="AlphaFoldDB" id="Q2GT60"/>
<dbReference type="GeneID" id="4395783"/>
<keyword evidence="6" id="KW-1185">Reference proteome</keyword>
<proteinExistence type="predicted"/>
<dbReference type="OrthoDB" id="5396311at2759"/>
<dbReference type="Pfam" id="PF03221">
    <property type="entry name" value="HTH_Tnp_Tc5"/>
    <property type="match status" value="1"/>
</dbReference>
<dbReference type="RefSeq" id="XP_001226771.1">
    <property type="nucleotide sequence ID" value="XM_001226770.1"/>
</dbReference>
<dbReference type="Proteomes" id="UP000001056">
    <property type="component" value="Unassembled WGS sequence"/>
</dbReference>
<dbReference type="EMBL" id="CH408034">
    <property type="protein sequence ID" value="EAQ84830.1"/>
    <property type="molecule type" value="Genomic_DNA"/>
</dbReference>
<dbReference type="InterPro" id="IPR006600">
    <property type="entry name" value="HTH_CenpB_DNA-bd_dom"/>
</dbReference>
<dbReference type="PROSITE" id="PS51253">
    <property type="entry name" value="HTH_CENPB"/>
    <property type="match status" value="1"/>
</dbReference>
<evidence type="ECO:0000313" key="5">
    <source>
        <dbReference type="EMBL" id="EAQ84830.1"/>
    </source>
</evidence>
<dbReference type="HOGENOM" id="CLU_1061744_0_0_1"/>
<keyword evidence="2" id="KW-0539">Nucleus</keyword>
<evidence type="ECO:0000313" key="6">
    <source>
        <dbReference type="Proteomes" id="UP000001056"/>
    </source>
</evidence>
<name>Q2GT60_CHAGB</name>
<feature type="domain" description="HTH CENPB-type" evidence="4">
    <location>
        <begin position="149"/>
        <end position="219"/>
    </location>
</feature>
<dbReference type="InterPro" id="IPR007889">
    <property type="entry name" value="HTH_Psq"/>
</dbReference>
<feature type="compositionally biased region" description="Basic and acidic residues" evidence="3">
    <location>
        <begin position="225"/>
        <end position="238"/>
    </location>
</feature>
<keyword evidence="1" id="KW-0238">DNA-binding</keyword>
<gene>
    <name evidence="5" type="ORF">CHGG_08844</name>
</gene>
<evidence type="ECO:0000256" key="2">
    <source>
        <dbReference type="ARBA" id="ARBA00023242"/>
    </source>
</evidence>
<dbReference type="InterPro" id="IPR009057">
    <property type="entry name" value="Homeodomain-like_sf"/>
</dbReference>
<accession>Q2GT60</accession>
<protein>
    <recommendedName>
        <fullName evidence="4">HTH CENPB-type domain-containing protein</fullName>
    </recommendedName>
</protein>
<feature type="region of interest" description="Disordered" evidence="3">
    <location>
        <begin position="225"/>
        <end position="262"/>
    </location>
</feature>
<sequence>MGLSHGEMVPPSLSDSDDMTRGRIQEWMIGSKAAVTCECRLSERDVGPRRKPGVCTLPAPRRPKPHIWPGASGTASKCNTPLLLPNFGGQAPLTAIIIRPKMAYTEDNMQKALHKFNQGGHSLRGVAHEFGIPRSTLRNRLDGHRPRSVAFERLQILSRSQEVRLCQWVSAQVDLGVPPTQVQIQEFACRILKAQGDSRVVGKNWINRFMARHSIVVVLSAKARKADEVDAGHDKEASVEEDESETSGSEDSSSIVARSKRR</sequence>
<dbReference type="eggNOG" id="KOG3105">
    <property type="taxonomic scope" value="Eukaryota"/>
</dbReference>
<organism evidence="5 6">
    <name type="scientific">Chaetomium globosum (strain ATCC 6205 / CBS 148.51 / DSM 1962 / NBRC 6347 / NRRL 1970)</name>
    <name type="common">Soil fungus</name>
    <dbReference type="NCBI Taxonomy" id="306901"/>
    <lineage>
        <taxon>Eukaryota</taxon>
        <taxon>Fungi</taxon>
        <taxon>Dikarya</taxon>
        <taxon>Ascomycota</taxon>
        <taxon>Pezizomycotina</taxon>
        <taxon>Sordariomycetes</taxon>
        <taxon>Sordariomycetidae</taxon>
        <taxon>Sordariales</taxon>
        <taxon>Chaetomiaceae</taxon>
        <taxon>Chaetomium</taxon>
    </lineage>
</organism>
<dbReference type="Gene3D" id="1.10.10.60">
    <property type="entry name" value="Homeodomain-like"/>
    <property type="match status" value="1"/>
</dbReference>
<dbReference type="GO" id="GO:0003677">
    <property type="term" value="F:DNA binding"/>
    <property type="evidence" value="ECO:0007669"/>
    <property type="project" value="UniProtKB-KW"/>
</dbReference>
<dbReference type="SMART" id="SM00674">
    <property type="entry name" value="CENPB"/>
    <property type="match status" value="1"/>
</dbReference>
<dbReference type="Pfam" id="PF05225">
    <property type="entry name" value="HTH_psq"/>
    <property type="match status" value="1"/>
</dbReference>
<dbReference type="VEuPathDB" id="FungiDB:CHGG_08844"/>
<dbReference type="SUPFAM" id="SSF46689">
    <property type="entry name" value="Homeodomain-like"/>
    <property type="match status" value="2"/>
</dbReference>
<evidence type="ECO:0000259" key="4">
    <source>
        <dbReference type="PROSITE" id="PS51253"/>
    </source>
</evidence>